<keyword evidence="1" id="KW-1133">Transmembrane helix</keyword>
<keyword evidence="1" id="KW-0472">Membrane</keyword>
<dbReference type="InterPro" id="IPR016768">
    <property type="entry name" value="UCP019883"/>
</dbReference>
<organism evidence="2 3">
    <name type="scientific">Methylomonas rapida</name>
    <dbReference type="NCBI Taxonomy" id="2963939"/>
    <lineage>
        <taxon>Bacteria</taxon>
        <taxon>Pseudomonadati</taxon>
        <taxon>Pseudomonadota</taxon>
        <taxon>Gammaproteobacteria</taxon>
        <taxon>Methylococcales</taxon>
        <taxon>Methylococcaceae</taxon>
        <taxon>Methylomonas</taxon>
    </lineage>
</organism>
<keyword evidence="1" id="KW-0812">Transmembrane</keyword>
<accession>A0ABY7GGY3</accession>
<dbReference type="EMBL" id="CP113517">
    <property type="protein sequence ID" value="WAR43761.1"/>
    <property type="molecule type" value="Genomic_DNA"/>
</dbReference>
<dbReference type="Proteomes" id="UP001162780">
    <property type="component" value="Chromosome"/>
</dbReference>
<dbReference type="RefSeq" id="WP_255188748.1">
    <property type="nucleotide sequence ID" value="NZ_CP113517.1"/>
</dbReference>
<proteinExistence type="predicted"/>
<feature type="transmembrane region" description="Helical" evidence="1">
    <location>
        <begin position="41"/>
        <end position="58"/>
    </location>
</feature>
<reference evidence="2" key="1">
    <citation type="submission" date="2022-11" db="EMBL/GenBank/DDBJ databases">
        <title>Methylomonas rapida sp. nov., Carotenoid-Producing Obligate Methanotrophs with High Growth Characteristics and Biotechnological Potential.</title>
        <authorList>
            <person name="Tikhonova E.N."/>
            <person name="Suleimanov R.Z."/>
            <person name="Miroshnikov K."/>
            <person name="Oshkin I.Y."/>
            <person name="Belova S.E."/>
            <person name="Danilova O.V."/>
            <person name="Ashikhmin A."/>
            <person name="Konopkin A."/>
            <person name="But S.Y."/>
            <person name="Khmelenina V.N."/>
            <person name="Kuznetsov N."/>
            <person name="Pimenov N.V."/>
            <person name="Dedysh S.N."/>
        </authorList>
    </citation>
    <scope>NUCLEOTIDE SEQUENCE</scope>
    <source>
        <strain evidence="2">MP1</strain>
    </source>
</reference>
<feature type="transmembrane region" description="Helical" evidence="1">
    <location>
        <begin position="6"/>
        <end position="29"/>
    </location>
</feature>
<name>A0ABY7GGY3_9GAMM</name>
<dbReference type="Pfam" id="PF10993">
    <property type="entry name" value="DUF2818"/>
    <property type="match status" value="1"/>
</dbReference>
<evidence type="ECO:0000313" key="3">
    <source>
        <dbReference type="Proteomes" id="UP001162780"/>
    </source>
</evidence>
<gene>
    <name evidence="2" type="ORF">NM686_015440</name>
</gene>
<keyword evidence="3" id="KW-1185">Reference proteome</keyword>
<protein>
    <submittedName>
        <fullName evidence="2">DUF2818 family protein</fullName>
    </submittedName>
</protein>
<sequence>MTQSSVFWVLLLVAFVAANLPWLSERFLLVLKLNKNAWCRWLEWLVCYGLTGGLSLALEHKMTGELHEQQWEFYVATLCLFVVFALPGFIYHYDLKKLLKASSRLG</sequence>
<evidence type="ECO:0000313" key="2">
    <source>
        <dbReference type="EMBL" id="WAR43761.1"/>
    </source>
</evidence>
<evidence type="ECO:0000256" key="1">
    <source>
        <dbReference type="SAM" id="Phobius"/>
    </source>
</evidence>
<feature type="transmembrane region" description="Helical" evidence="1">
    <location>
        <begin position="73"/>
        <end position="93"/>
    </location>
</feature>
<dbReference type="PIRSF" id="PIRSF019883">
    <property type="entry name" value="UCP019883"/>
    <property type="match status" value="1"/>
</dbReference>